<feature type="region of interest" description="Disordered" evidence="7">
    <location>
        <begin position="180"/>
        <end position="332"/>
    </location>
</feature>
<dbReference type="SUPFAM" id="SSF88723">
    <property type="entry name" value="PIN domain-like"/>
    <property type="match status" value="1"/>
</dbReference>
<dbReference type="CDD" id="cd09865">
    <property type="entry name" value="PIN_ScUtp23p-like"/>
    <property type="match status" value="1"/>
</dbReference>
<comment type="similarity">
    <text evidence="6">Belongs to the UTP23/FCF1 family. UTP23 subfamily.</text>
</comment>
<evidence type="ECO:0000313" key="9">
    <source>
        <dbReference type="EMBL" id="KAL1898119.1"/>
    </source>
</evidence>
<evidence type="ECO:0000256" key="5">
    <source>
        <dbReference type="ARBA" id="ARBA00037300"/>
    </source>
</evidence>
<evidence type="ECO:0000256" key="4">
    <source>
        <dbReference type="ARBA" id="ARBA00023242"/>
    </source>
</evidence>
<dbReference type="InterPro" id="IPR057776">
    <property type="entry name" value="UTP23_sensor"/>
</dbReference>
<organism evidence="9 10">
    <name type="scientific">Ceratocystis pirilliformis</name>
    <dbReference type="NCBI Taxonomy" id="259994"/>
    <lineage>
        <taxon>Eukaryota</taxon>
        <taxon>Fungi</taxon>
        <taxon>Dikarya</taxon>
        <taxon>Ascomycota</taxon>
        <taxon>Pezizomycotina</taxon>
        <taxon>Sordariomycetes</taxon>
        <taxon>Hypocreomycetidae</taxon>
        <taxon>Microascales</taxon>
        <taxon>Ceratocystidaceae</taxon>
        <taxon>Ceratocystis</taxon>
    </lineage>
</organism>
<keyword evidence="4" id="KW-0539">Nucleus</keyword>
<feature type="domain" description="UTP23 sensor motif region" evidence="8">
    <location>
        <begin position="238"/>
        <end position="257"/>
    </location>
</feature>
<evidence type="ECO:0000313" key="10">
    <source>
        <dbReference type="Proteomes" id="UP001583280"/>
    </source>
</evidence>
<sequence length="332" mass="37119">MRGKRSKQYRKLVAQYQMSFGFREPYQVLVDAEIIKDCHRQKMDLVNGLQRTLHAKEIKPMITQCCMRHLYAAKNEPDMAAVITHAQNHFLRAFCGHHPDKHPEPLSAVECIGSLVDGKDTGRNAKHYIVATQDQDVRRLLRSIKGVPLIFERRGVIIMEPMADVSVQEKLREERIKFRTGLRKQEKGPITGEKRKRSGDEEEDGDVLMHDADDNDEKVADERKSAAEKKADEKKKKYKKAYGRKQPNPLSVKKSKKPVATVAPKDKTVAKLATGKTKVSLAKKTPQGEGDADKKKKPKRRKTATATAATSSSGAAASENTTSVPAAPSREA</sequence>
<reference evidence="9 10" key="1">
    <citation type="journal article" date="2024" name="IMA Fungus">
        <title>IMA Genome - F19 : A genome assembly and annotation guide to empower mycologists, including annotated draft genome sequences of Ceratocystis pirilliformis, Diaporthe australafricana, Fusarium ophioides, Paecilomyces lecythidis, and Sporothrix stenoceras.</title>
        <authorList>
            <person name="Aylward J."/>
            <person name="Wilson A.M."/>
            <person name="Visagie C.M."/>
            <person name="Spraker J."/>
            <person name="Barnes I."/>
            <person name="Buitendag C."/>
            <person name="Ceriani C."/>
            <person name="Del Mar Angel L."/>
            <person name="du Plessis D."/>
            <person name="Fuchs T."/>
            <person name="Gasser K."/>
            <person name="Kramer D."/>
            <person name="Li W."/>
            <person name="Munsamy K."/>
            <person name="Piso A."/>
            <person name="Price J.L."/>
            <person name="Sonnekus B."/>
            <person name="Thomas C."/>
            <person name="van der Nest A."/>
            <person name="van Dijk A."/>
            <person name="van Heerden A."/>
            <person name="van Vuuren N."/>
            <person name="Yilmaz N."/>
            <person name="Duong T.A."/>
            <person name="van der Merwe N.A."/>
            <person name="Wingfield M.J."/>
            <person name="Wingfield B.D."/>
        </authorList>
    </citation>
    <scope>NUCLEOTIDE SEQUENCE [LARGE SCALE GENOMIC DNA]</scope>
    <source>
        <strain evidence="9 10">CMW 12675</strain>
    </source>
</reference>
<dbReference type="Pfam" id="PF04900">
    <property type="entry name" value="Fcf1"/>
    <property type="match status" value="1"/>
</dbReference>
<name>A0ABR3ZCS4_9PEZI</name>
<comment type="function">
    <text evidence="5">Involved in rRNA-processing and ribosome biogenesis.</text>
</comment>
<dbReference type="EMBL" id="JAWDJO010000036">
    <property type="protein sequence ID" value="KAL1898119.1"/>
    <property type="molecule type" value="Genomic_DNA"/>
</dbReference>
<evidence type="ECO:0000259" key="8">
    <source>
        <dbReference type="Pfam" id="PF24779"/>
    </source>
</evidence>
<protein>
    <recommendedName>
        <fullName evidence="8">UTP23 sensor motif region domain-containing protein</fullName>
    </recommendedName>
</protein>
<keyword evidence="3" id="KW-0698">rRNA processing</keyword>
<dbReference type="PANTHER" id="PTHR12416">
    <property type="entry name" value="RRNA-PROCESSING PROTEIN UTP23 HOMOLOG"/>
    <property type="match status" value="1"/>
</dbReference>
<comment type="subcellular location">
    <subcellularLocation>
        <location evidence="1">Nucleus</location>
        <location evidence="1">Nucleolus</location>
    </subcellularLocation>
</comment>
<evidence type="ECO:0000256" key="2">
    <source>
        <dbReference type="ARBA" id="ARBA00022517"/>
    </source>
</evidence>
<dbReference type="Pfam" id="PF24779">
    <property type="entry name" value="UTP23_sensor"/>
    <property type="match status" value="1"/>
</dbReference>
<feature type="compositionally biased region" description="Low complexity" evidence="7">
    <location>
        <begin position="304"/>
        <end position="323"/>
    </location>
</feature>
<dbReference type="Gene3D" id="3.40.50.1010">
    <property type="entry name" value="5'-nuclease"/>
    <property type="match status" value="1"/>
</dbReference>
<dbReference type="InterPro" id="IPR029060">
    <property type="entry name" value="PIN-like_dom_sf"/>
</dbReference>
<gene>
    <name evidence="9" type="ORF">Cpir12675_002068</name>
</gene>
<dbReference type="Proteomes" id="UP001583280">
    <property type="component" value="Unassembled WGS sequence"/>
</dbReference>
<proteinExistence type="inferred from homology"/>
<evidence type="ECO:0000256" key="7">
    <source>
        <dbReference type="SAM" id="MobiDB-lite"/>
    </source>
</evidence>
<evidence type="ECO:0000256" key="6">
    <source>
        <dbReference type="ARBA" id="ARBA00038503"/>
    </source>
</evidence>
<evidence type="ECO:0000256" key="3">
    <source>
        <dbReference type="ARBA" id="ARBA00022552"/>
    </source>
</evidence>
<feature type="compositionally biased region" description="Basic and acidic residues" evidence="7">
    <location>
        <begin position="207"/>
        <end position="235"/>
    </location>
</feature>
<dbReference type="InterPro" id="IPR006984">
    <property type="entry name" value="Fcf1/UTP23"/>
</dbReference>
<evidence type="ECO:0000256" key="1">
    <source>
        <dbReference type="ARBA" id="ARBA00004604"/>
    </source>
</evidence>
<comment type="caution">
    <text evidence="9">The sequence shown here is derived from an EMBL/GenBank/DDBJ whole genome shotgun (WGS) entry which is preliminary data.</text>
</comment>
<keyword evidence="10" id="KW-1185">Reference proteome</keyword>
<accession>A0ABR3ZCS4</accession>
<keyword evidence="2" id="KW-0690">Ribosome biogenesis</keyword>